<evidence type="ECO:0000256" key="8">
    <source>
        <dbReference type="SAM" id="Phobius"/>
    </source>
</evidence>
<feature type="transmembrane region" description="Helical" evidence="8">
    <location>
        <begin position="370"/>
        <end position="392"/>
    </location>
</feature>
<comment type="caution">
    <text evidence="10">The sequence shown here is derived from an EMBL/GenBank/DDBJ whole genome shotgun (WGS) entry which is preliminary data.</text>
</comment>
<feature type="non-terminal residue" evidence="10">
    <location>
        <position position="1"/>
    </location>
</feature>
<dbReference type="InterPro" id="IPR036259">
    <property type="entry name" value="MFS_trans_sf"/>
</dbReference>
<evidence type="ECO:0000256" key="4">
    <source>
        <dbReference type="ARBA" id="ARBA00022692"/>
    </source>
</evidence>
<feature type="transmembrane region" description="Helical" evidence="8">
    <location>
        <begin position="61"/>
        <end position="81"/>
    </location>
</feature>
<dbReference type="Proteomes" id="UP000758155">
    <property type="component" value="Unassembled WGS sequence"/>
</dbReference>
<dbReference type="InterPro" id="IPR020846">
    <property type="entry name" value="MFS_dom"/>
</dbReference>
<organism evidence="10 11">
    <name type="scientific">Didymella heteroderae</name>
    <dbReference type="NCBI Taxonomy" id="1769908"/>
    <lineage>
        <taxon>Eukaryota</taxon>
        <taxon>Fungi</taxon>
        <taxon>Dikarya</taxon>
        <taxon>Ascomycota</taxon>
        <taxon>Pezizomycotina</taxon>
        <taxon>Dothideomycetes</taxon>
        <taxon>Pleosporomycetidae</taxon>
        <taxon>Pleosporales</taxon>
        <taxon>Pleosporineae</taxon>
        <taxon>Didymellaceae</taxon>
        <taxon>Didymella</taxon>
    </lineage>
</organism>
<dbReference type="AlphaFoldDB" id="A0A9P4WF98"/>
<evidence type="ECO:0000256" key="6">
    <source>
        <dbReference type="ARBA" id="ARBA00023136"/>
    </source>
</evidence>
<feature type="domain" description="Major facilitator superfamily (MFS) profile" evidence="9">
    <location>
        <begin position="23"/>
        <end position="457"/>
    </location>
</feature>
<comment type="subcellular location">
    <subcellularLocation>
        <location evidence="1">Membrane</location>
        <topology evidence="1">Multi-pass membrane protein</topology>
    </subcellularLocation>
</comment>
<evidence type="ECO:0000256" key="2">
    <source>
        <dbReference type="ARBA" id="ARBA00010992"/>
    </source>
</evidence>
<sequence>MTSETLTPLIVPDVTWWKDPGLRRLYAMMPIFFLGSTLTGYDGSLLNGLQTMRPWQDRLGLFSAIQNIGGFCAIFFSAYAADLLGRKKGVALGLVFVFIGTILQCVPITNSSMFLGGRFFVGFGSNFAQGSAPLLITELAHPKHRGPLTTIYNTLWFLGSIVAAWTVYGTVHYTTNASWRIPVALQALLPAIQFILIWTTPESPRWLCSKDRLEEAFAILVKYHANGDRNNTFVEEEFGEIQTTIRLEREISKQGWSVLFRTPGNRKRVLVIVLTTFFSQCSGNSLVSYYLHDILNSVGITGSRDQSVINGGLQIWSFLVAVGMALTVDKLGRRFLFLFAAFGMFVSFTIWTACSAVYAEQGNTKAGSAVIAMIFIFYGVAGFAWPGLTVAYSTEILPYSIRAKGLSICFAAPNTNLLIFGSPSQRLQKSQQLIRLAAATLGLVGMAESSSSQHTGSPDPEIPQQLYTRAPRRPQEDLHHHAPLLSSQNPGGGAPKPRVSDAVQRHIIETQQTAQLWNTITAAFAAAVDQHAEGYTNPREARIAEELQQRVVLALTSLSLSNSPPSSRWSSDTSRSNPGSQESGRRSWADVARDPQISDRGGNRPLNPARFRPGPLAKPKEDNRIFIAISNPTMRLQQPSPFAVRQAVCKSIGGITLKDIPSASPIKTGWAITPANKSIRDQLLTQENQELL</sequence>
<keyword evidence="6 8" id="KW-0472">Membrane</keyword>
<dbReference type="InterPro" id="IPR050360">
    <property type="entry name" value="MFS_Sugar_Transporters"/>
</dbReference>
<evidence type="ECO:0000313" key="11">
    <source>
        <dbReference type="Proteomes" id="UP000758155"/>
    </source>
</evidence>
<feature type="compositionally biased region" description="Low complexity" evidence="7">
    <location>
        <begin position="560"/>
        <end position="577"/>
    </location>
</feature>
<keyword evidence="3" id="KW-0813">Transport</keyword>
<feature type="compositionally biased region" description="Basic and acidic residues" evidence="7">
    <location>
        <begin position="583"/>
        <end position="597"/>
    </location>
</feature>
<dbReference type="Gene3D" id="1.20.1250.20">
    <property type="entry name" value="MFS general substrate transporter like domains"/>
    <property type="match status" value="1"/>
</dbReference>
<keyword evidence="11" id="KW-1185">Reference proteome</keyword>
<evidence type="ECO:0000256" key="3">
    <source>
        <dbReference type="ARBA" id="ARBA00022448"/>
    </source>
</evidence>
<dbReference type="EMBL" id="SWKV01000378">
    <property type="protein sequence ID" value="KAF3027577.1"/>
    <property type="molecule type" value="Genomic_DNA"/>
</dbReference>
<evidence type="ECO:0000259" key="9">
    <source>
        <dbReference type="PROSITE" id="PS50850"/>
    </source>
</evidence>
<feature type="region of interest" description="Disordered" evidence="7">
    <location>
        <begin position="560"/>
        <end position="618"/>
    </location>
</feature>
<feature type="transmembrane region" description="Helical" evidence="8">
    <location>
        <begin position="25"/>
        <end position="41"/>
    </location>
</feature>
<reference evidence="10" key="1">
    <citation type="submission" date="2019-04" db="EMBL/GenBank/DDBJ databases">
        <title>Sequencing of skin fungus with MAO and IRED activity.</title>
        <authorList>
            <person name="Marsaioli A.J."/>
            <person name="Bonatto J.M.C."/>
            <person name="Reis Junior O."/>
        </authorList>
    </citation>
    <scope>NUCLEOTIDE SEQUENCE</scope>
    <source>
        <strain evidence="10">28M1</strain>
    </source>
</reference>
<protein>
    <recommendedName>
        <fullName evidence="9">Major facilitator superfamily (MFS) profile domain-containing protein</fullName>
    </recommendedName>
</protein>
<evidence type="ECO:0000313" key="10">
    <source>
        <dbReference type="EMBL" id="KAF3027577.1"/>
    </source>
</evidence>
<feature type="transmembrane region" description="Helical" evidence="8">
    <location>
        <begin position="335"/>
        <end position="358"/>
    </location>
</feature>
<feature type="transmembrane region" description="Helical" evidence="8">
    <location>
        <begin position="115"/>
        <end position="136"/>
    </location>
</feature>
<keyword evidence="5 8" id="KW-1133">Transmembrane helix</keyword>
<dbReference type="Pfam" id="PF00083">
    <property type="entry name" value="Sugar_tr"/>
    <property type="match status" value="1"/>
</dbReference>
<dbReference type="PROSITE" id="PS50850">
    <property type="entry name" value="MFS"/>
    <property type="match status" value="1"/>
</dbReference>
<dbReference type="SUPFAM" id="SSF103473">
    <property type="entry name" value="MFS general substrate transporter"/>
    <property type="match status" value="1"/>
</dbReference>
<feature type="transmembrane region" description="Helical" evidence="8">
    <location>
        <begin position="269"/>
        <end position="291"/>
    </location>
</feature>
<dbReference type="InterPro" id="IPR005828">
    <property type="entry name" value="MFS_sugar_transport-like"/>
</dbReference>
<keyword evidence="4 8" id="KW-0812">Transmembrane</keyword>
<feature type="transmembrane region" description="Helical" evidence="8">
    <location>
        <begin position="311"/>
        <end position="328"/>
    </location>
</feature>
<evidence type="ECO:0000256" key="5">
    <source>
        <dbReference type="ARBA" id="ARBA00022989"/>
    </source>
</evidence>
<feature type="transmembrane region" description="Helical" evidence="8">
    <location>
        <begin position="90"/>
        <end position="109"/>
    </location>
</feature>
<comment type="similarity">
    <text evidence="2">Belongs to the major facilitator superfamily. Sugar transporter (TC 2.A.1.1) family.</text>
</comment>
<dbReference type="InterPro" id="IPR005829">
    <property type="entry name" value="Sugar_transporter_CS"/>
</dbReference>
<feature type="transmembrane region" description="Helical" evidence="8">
    <location>
        <begin position="148"/>
        <end position="167"/>
    </location>
</feature>
<proteinExistence type="inferred from homology"/>
<dbReference type="OrthoDB" id="6133115at2759"/>
<dbReference type="GO" id="GO:0005351">
    <property type="term" value="F:carbohydrate:proton symporter activity"/>
    <property type="evidence" value="ECO:0007669"/>
    <property type="project" value="TreeGrafter"/>
</dbReference>
<dbReference type="FunFam" id="1.20.1250.20:FF:000134">
    <property type="entry name" value="MFS sugar transporter protein"/>
    <property type="match status" value="1"/>
</dbReference>
<dbReference type="PANTHER" id="PTHR48022:SF64">
    <property type="entry name" value="MAJOR FACILITATOR SUPERFAMILY (MFS) PROFILE DOMAIN-CONTAINING PROTEIN"/>
    <property type="match status" value="1"/>
</dbReference>
<dbReference type="GO" id="GO:0016020">
    <property type="term" value="C:membrane"/>
    <property type="evidence" value="ECO:0007669"/>
    <property type="project" value="UniProtKB-SubCell"/>
</dbReference>
<evidence type="ECO:0000256" key="1">
    <source>
        <dbReference type="ARBA" id="ARBA00004141"/>
    </source>
</evidence>
<evidence type="ECO:0000256" key="7">
    <source>
        <dbReference type="SAM" id="MobiDB-lite"/>
    </source>
</evidence>
<name>A0A9P4WF98_9PLEO</name>
<dbReference type="PANTHER" id="PTHR48022">
    <property type="entry name" value="PLASTIDIC GLUCOSE TRANSPORTER 4"/>
    <property type="match status" value="1"/>
</dbReference>
<gene>
    <name evidence="10" type="ORF">E8E12_000042</name>
</gene>
<dbReference type="PROSITE" id="PS00216">
    <property type="entry name" value="SUGAR_TRANSPORT_1"/>
    <property type="match status" value="2"/>
</dbReference>
<accession>A0A9P4WF98</accession>